<dbReference type="Pfam" id="PF14905">
    <property type="entry name" value="OMP_b-brl_3"/>
    <property type="match status" value="1"/>
</dbReference>
<comment type="subcellular location">
    <subcellularLocation>
        <location evidence="1">Cell outer membrane</location>
    </subcellularLocation>
</comment>
<dbReference type="GO" id="GO:0030246">
    <property type="term" value="F:carbohydrate binding"/>
    <property type="evidence" value="ECO:0007669"/>
    <property type="project" value="InterPro"/>
</dbReference>
<dbReference type="SUPFAM" id="SSF49452">
    <property type="entry name" value="Starch-binding domain-like"/>
    <property type="match status" value="1"/>
</dbReference>
<name>A0A1M4YVM3_9BACT</name>
<feature type="domain" description="Outer membrane protein beta-barrel" evidence="5">
    <location>
        <begin position="388"/>
        <end position="789"/>
    </location>
</feature>
<dbReference type="InterPro" id="IPR041700">
    <property type="entry name" value="OMP_b-brl_3"/>
</dbReference>
<evidence type="ECO:0000256" key="4">
    <source>
        <dbReference type="SAM" id="MobiDB-lite"/>
    </source>
</evidence>
<feature type="region of interest" description="Disordered" evidence="4">
    <location>
        <begin position="791"/>
        <end position="819"/>
    </location>
</feature>
<dbReference type="InterPro" id="IPR036942">
    <property type="entry name" value="Beta-barrel_TonB_sf"/>
</dbReference>
<dbReference type="Proteomes" id="UP000184048">
    <property type="component" value="Unassembled WGS sequence"/>
</dbReference>
<proteinExistence type="predicted"/>
<evidence type="ECO:0000313" key="7">
    <source>
        <dbReference type="Proteomes" id="UP000184048"/>
    </source>
</evidence>
<keyword evidence="3" id="KW-0998">Cell outer membrane</keyword>
<dbReference type="InterPro" id="IPR013784">
    <property type="entry name" value="Carb-bd-like_fold"/>
</dbReference>
<evidence type="ECO:0000256" key="3">
    <source>
        <dbReference type="ARBA" id="ARBA00023237"/>
    </source>
</evidence>
<dbReference type="AlphaFoldDB" id="A0A1M4YVM3"/>
<gene>
    <name evidence="6" type="ORF">SAMN02745131_01766</name>
</gene>
<keyword evidence="7" id="KW-1185">Reference proteome</keyword>
<dbReference type="PANTHER" id="PTHR40980">
    <property type="entry name" value="PLUG DOMAIN-CONTAINING PROTEIN"/>
    <property type="match status" value="1"/>
</dbReference>
<dbReference type="Gene3D" id="2.60.40.1120">
    <property type="entry name" value="Carboxypeptidase-like, regulatory domain"/>
    <property type="match status" value="1"/>
</dbReference>
<dbReference type="Pfam" id="PF13620">
    <property type="entry name" value="CarboxypepD_reg"/>
    <property type="match status" value="1"/>
</dbReference>
<dbReference type="Gene3D" id="2.170.130.10">
    <property type="entry name" value="TonB-dependent receptor, plug domain"/>
    <property type="match status" value="1"/>
</dbReference>
<dbReference type="SUPFAM" id="SSF56935">
    <property type="entry name" value="Porins"/>
    <property type="match status" value="1"/>
</dbReference>
<dbReference type="Gene3D" id="2.40.170.20">
    <property type="entry name" value="TonB-dependent receptor, beta-barrel domain"/>
    <property type="match status" value="1"/>
</dbReference>
<dbReference type="OrthoDB" id="905812at2"/>
<evidence type="ECO:0000313" key="6">
    <source>
        <dbReference type="EMBL" id="SHF09396.1"/>
    </source>
</evidence>
<dbReference type="RefSeq" id="WP_072834975.1">
    <property type="nucleotide sequence ID" value="NZ_FQUU01000006.1"/>
</dbReference>
<reference evidence="6 7" key="1">
    <citation type="submission" date="2016-11" db="EMBL/GenBank/DDBJ databases">
        <authorList>
            <person name="Jaros S."/>
            <person name="Januszkiewicz K."/>
            <person name="Wedrychowicz H."/>
        </authorList>
    </citation>
    <scope>NUCLEOTIDE SEQUENCE [LARGE SCALE GENOMIC DNA]</scope>
    <source>
        <strain evidence="6 7">DSM 18119</strain>
    </source>
</reference>
<evidence type="ECO:0000256" key="1">
    <source>
        <dbReference type="ARBA" id="ARBA00004442"/>
    </source>
</evidence>
<keyword evidence="2" id="KW-0472">Membrane</keyword>
<keyword evidence="6" id="KW-0675">Receptor</keyword>
<accession>A0A1M4YVM3</accession>
<protein>
    <submittedName>
        <fullName evidence="6">Outer membrane receptor proteins, mostly Fe transport</fullName>
    </submittedName>
</protein>
<dbReference type="GO" id="GO:0009279">
    <property type="term" value="C:cell outer membrane"/>
    <property type="evidence" value="ECO:0007669"/>
    <property type="project" value="UniProtKB-SubCell"/>
</dbReference>
<dbReference type="PANTHER" id="PTHR40980:SF4">
    <property type="entry name" value="TONB-DEPENDENT RECEPTOR-LIKE BETA-BARREL DOMAIN-CONTAINING PROTEIN"/>
    <property type="match status" value="1"/>
</dbReference>
<evidence type="ECO:0000256" key="2">
    <source>
        <dbReference type="ARBA" id="ARBA00023136"/>
    </source>
</evidence>
<dbReference type="STRING" id="1121884.SAMN02745131_01766"/>
<organism evidence="6 7">
    <name type="scientific">Flavisolibacter ginsengisoli DSM 18119</name>
    <dbReference type="NCBI Taxonomy" id="1121884"/>
    <lineage>
        <taxon>Bacteria</taxon>
        <taxon>Pseudomonadati</taxon>
        <taxon>Bacteroidota</taxon>
        <taxon>Chitinophagia</taxon>
        <taxon>Chitinophagales</taxon>
        <taxon>Chitinophagaceae</taxon>
        <taxon>Flavisolibacter</taxon>
    </lineage>
</organism>
<dbReference type="EMBL" id="FQUU01000006">
    <property type="protein sequence ID" value="SHF09396.1"/>
    <property type="molecule type" value="Genomic_DNA"/>
</dbReference>
<sequence length="819" mass="91777">MRLIITSFLGMTLQLAAFSQSSSVIIGKVLDKDGKAISAASVSLLKGSDSSLVKLTITDKDGKYSYESVKEGKYLVVASSIGYGIRYSSIITVGHDNIELPGITLLENTSDLGNITVSAQRPFIETKLDKTVVNVEASPTSAGSTALDILEKSPGIMVNSDGAISLRGKQGVIVLIDGKQTFLSPNDLANLLKNMPASALEQIEIMTNPSSKYDASGNSCIINIKTKKGKNSGLNGSIMVGATSSIYTLKDKTYYLPKSQNSINFNYKKNKVNFFGSYNPNFFKGRNTMNFETRFLDDNKNITGYNTTETIFKFGNNNHTLKLGLDWYANKTNVFGVVVSGFTFMGHPTPTTVADLTDVNHVLESRLVSNTNNDIQFQNASLNLNWKHNFDTVGRELTADFDYVVYANTSDMLLTTEFYNGSLQQTGTSYLKGHLPSNIDIYTFKTDYTHPLKGGKLEAGIKLSYVKNDNLVNYEKLISGKWESDQIRSNHFIYDENINAAYLNYNKQIKKWTLQAGLRVENTMAHGNQVITNQKFKRDSTNLFPTAFASYALDKKNSLTLSYGRRITRPNYQDLNPFTYFLDTLSYRQGNIYLKPQFTHNIELTHSFLGKYITTLNYNTTNDVISQVIKPEPNSKIRYLTPDNVAKFNNVGLSITTPVTFAKWLNTNVFTNVFNNHYKGVYDNVKIDMTFTSFMINITNNFTISKGFTAELSGFYRHKNINSLSLMEPIYQMTIGGQKQILNGKGTIRLNIRDPFAWQKFEGLNKYGLIDGEFHVRPDIRQVTATFTWRFGNNGQNNPPRRRNSSSQDEQSRVGQGGQ</sequence>
<dbReference type="InterPro" id="IPR037066">
    <property type="entry name" value="Plug_dom_sf"/>
</dbReference>
<evidence type="ECO:0000259" key="5">
    <source>
        <dbReference type="Pfam" id="PF14905"/>
    </source>
</evidence>